<name>A0A836CN11_9STRA</name>
<feature type="region of interest" description="Disordered" evidence="1">
    <location>
        <begin position="175"/>
        <end position="319"/>
    </location>
</feature>
<protein>
    <submittedName>
        <fullName evidence="2">Uncharacterized protein</fullName>
    </submittedName>
</protein>
<dbReference type="EMBL" id="JAFCMP010000021">
    <property type="protein sequence ID" value="KAG5191258.1"/>
    <property type="molecule type" value="Genomic_DNA"/>
</dbReference>
<comment type="caution">
    <text evidence="2">The sequence shown here is derived from an EMBL/GenBank/DDBJ whole genome shotgun (WGS) entry which is preliminary data.</text>
</comment>
<evidence type="ECO:0000313" key="2">
    <source>
        <dbReference type="EMBL" id="KAG5191258.1"/>
    </source>
</evidence>
<evidence type="ECO:0000256" key="1">
    <source>
        <dbReference type="SAM" id="MobiDB-lite"/>
    </source>
</evidence>
<feature type="compositionally biased region" description="Polar residues" evidence="1">
    <location>
        <begin position="211"/>
        <end position="233"/>
    </location>
</feature>
<gene>
    <name evidence="2" type="ORF">JKP88DRAFT_251589</name>
</gene>
<feature type="compositionally biased region" description="Acidic residues" evidence="1">
    <location>
        <begin position="256"/>
        <end position="290"/>
    </location>
</feature>
<organism evidence="2 3">
    <name type="scientific">Tribonema minus</name>
    <dbReference type="NCBI Taxonomy" id="303371"/>
    <lineage>
        <taxon>Eukaryota</taxon>
        <taxon>Sar</taxon>
        <taxon>Stramenopiles</taxon>
        <taxon>Ochrophyta</taxon>
        <taxon>PX clade</taxon>
        <taxon>Xanthophyceae</taxon>
        <taxon>Tribonematales</taxon>
        <taxon>Tribonemataceae</taxon>
        <taxon>Tribonema</taxon>
    </lineage>
</organism>
<reference evidence="2" key="1">
    <citation type="submission" date="2021-02" db="EMBL/GenBank/DDBJ databases">
        <title>First Annotated Genome of the Yellow-green Alga Tribonema minus.</title>
        <authorList>
            <person name="Mahan K.M."/>
        </authorList>
    </citation>
    <scope>NUCLEOTIDE SEQUENCE</scope>
    <source>
        <strain evidence="2">UTEX B ZZ1240</strain>
    </source>
</reference>
<sequence>MDEDAALLGHHAALTQEGKNIAKQVAAVANVIALRKAVKTAENGVRDAELTQQQTKDAAIDADKALAVQNKAVKEIAEQAMFTQLQTKDVKAIEDIMKQVRRDCATAMKLRKAAKDAATAATSATRRFDQAVTALGLASRAADDARSAANVPAEAIADGVEEEEDVHPMEDDVYFDDDETAEPDPTAAEEKRTPGGGVDDAETCSDDRSVESSSGEANATESADEQSPPTSSFREAAQGQGYAMGDGAEGTGGDGEGFDNSEGEDEDDDSKGDDEDDDGDEGGDDGEDKDEWAQKRLRSYSTGVKAAAKKPRRADPPVTPSRHFKCPCGVCVLDTGCPCGCASLDEHERKQRQHFRAVLGRDSGNAQLVRAAMRVAEDTKGEGEACDVVFTAPELKALIASKHVPLKTFNSAQMAKHSGRASTRGAFFIPHAPDNFKISSVFFEC</sequence>
<dbReference type="AlphaFoldDB" id="A0A836CN11"/>
<proteinExistence type="predicted"/>
<accession>A0A836CN11</accession>
<dbReference type="Proteomes" id="UP000664859">
    <property type="component" value="Unassembled WGS sequence"/>
</dbReference>
<keyword evidence="3" id="KW-1185">Reference proteome</keyword>
<feature type="compositionally biased region" description="Gly residues" evidence="1">
    <location>
        <begin position="242"/>
        <end position="255"/>
    </location>
</feature>
<evidence type="ECO:0000313" key="3">
    <source>
        <dbReference type="Proteomes" id="UP000664859"/>
    </source>
</evidence>